<dbReference type="Pfam" id="PF12867">
    <property type="entry name" value="DinB_2"/>
    <property type="match status" value="1"/>
</dbReference>
<dbReference type="RefSeq" id="WP_043591647.1">
    <property type="nucleotide sequence ID" value="NZ_CP031968.1"/>
</dbReference>
<reference evidence="2 3" key="1">
    <citation type="submission" date="2018-08" db="EMBL/GenBank/DDBJ databases">
        <title>Complete genome sequence of JP2-74.</title>
        <authorList>
            <person name="Wu L."/>
        </authorList>
    </citation>
    <scope>NUCLEOTIDE SEQUENCE [LARGE SCALE GENOMIC DNA]</scope>
    <source>
        <strain evidence="2 3">JP2-74</strain>
    </source>
</reference>
<dbReference type="InterPro" id="IPR024775">
    <property type="entry name" value="DinB-like"/>
</dbReference>
<evidence type="ECO:0000259" key="1">
    <source>
        <dbReference type="Pfam" id="PF12867"/>
    </source>
</evidence>
<dbReference type="KEGG" id="crz:D1345_06405"/>
<protein>
    <submittedName>
        <fullName evidence="2">DinB family protein</fullName>
    </submittedName>
</protein>
<dbReference type="Gene3D" id="1.20.120.450">
    <property type="entry name" value="dinb family like domain"/>
    <property type="match status" value="1"/>
</dbReference>
<dbReference type="AlphaFoldDB" id="A0AAD0W744"/>
<evidence type="ECO:0000313" key="2">
    <source>
        <dbReference type="EMBL" id="AXT45834.1"/>
    </source>
</evidence>
<dbReference type="Proteomes" id="UP000259465">
    <property type="component" value="Chromosome"/>
</dbReference>
<dbReference type="SUPFAM" id="SSF109854">
    <property type="entry name" value="DinB/YfiT-like putative metalloenzymes"/>
    <property type="match status" value="1"/>
</dbReference>
<accession>A0AAD0W744</accession>
<proteinExistence type="predicted"/>
<organism evidence="2 3">
    <name type="scientific">Chromobacterium rhizoryzae</name>
    <dbReference type="NCBI Taxonomy" id="1778675"/>
    <lineage>
        <taxon>Bacteria</taxon>
        <taxon>Pseudomonadati</taxon>
        <taxon>Pseudomonadota</taxon>
        <taxon>Betaproteobacteria</taxon>
        <taxon>Neisseriales</taxon>
        <taxon>Chromobacteriaceae</taxon>
        <taxon>Chromobacterium</taxon>
    </lineage>
</organism>
<dbReference type="InterPro" id="IPR034660">
    <property type="entry name" value="DinB/YfiT-like"/>
</dbReference>
<keyword evidence="3" id="KW-1185">Reference proteome</keyword>
<name>A0AAD0W744_9NEIS</name>
<sequence length="262" mass="29423">MHSRFDAFREQALGRQLEALIDTPQRYVEYAALSRAEVPAVAAIVHDVRQLFPEVEADASARQFCGAMVAEVMRRHHHEVLRPRGRVPGGYFTYGVVWTPTPQQLDWAQRLEALRGMPAQLAAALRAIPAVDWRRRPDGIDFAAVEHACHLRDLDRIYCQRVARVLAEEMPEIASVDGNEMSLELAYLEQDGSAALDDFVAGRRHLLAALAGAEPAQRGRLCLFGGERRMSLEDLVEDMLQHDRAHLLEVEELTAELRALSV</sequence>
<evidence type="ECO:0000313" key="3">
    <source>
        <dbReference type="Proteomes" id="UP000259465"/>
    </source>
</evidence>
<dbReference type="EMBL" id="CP031968">
    <property type="protein sequence ID" value="AXT45834.1"/>
    <property type="molecule type" value="Genomic_DNA"/>
</dbReference>
<feature type="domain" description="DinB-like" evidence="1">
    <location>
        <begin position="114"/>
        <end position="249"/>
    </location>
</feature>
<gene>
    <name evidence="2" type="ORF">D1345_06405</name>
</gene>